<feature type="compositionally biased region" description="Acidic residues" evidence="5">
    <location>
        <begin position="333"/>
        <end position="349"/>
    </location>
</feature>
<sequence>LKMAEDCASDSCSDGSRHQSEQNCRVARKVRGIKASPSCDSVFFHCALNRLRRRRSTKTDHVQGHKMSGVLLRWFQPWKWRRLKSKTATNKNSANGVTNRLDIENFVDQQQQQQQQEQQHQHHEVEQRRLDNDTSEHKQFDEVIECSPDGSRFVDQCAQSSDQYDGQLALTETEQQLDRITVLPPAYVAVVTKSKTVAHVQSALIVPVDQPEESTSESGVPVPSAPVTFSRRALLHNDADIPPTESEYPEELDCELSPTMSSFSGNVQEVPAKEPDLNAQPVKSALRRRVAFADSLQTDYSASPSPSTSTKKRITTAVSSQVAPQLITTAVGDADDDDLVSSDSDDDEPILFRDRQSENGDEPRLMGALASKVYRKDTISLRDALEGPSSVASLDIPDQTQQERREKMEQISVKLERKLSQRPTAEELEQRNILKDENSPAMSKQIMEQRRRMLLRKVCEIIVLPDCTDRDRFIWLTCCCCCCLQLSFRPTIEELKERQIIKFNDYVEVTNAEMYDRRADKPWVRLTPKDKAAIRKELNEYKSFEMEVHEKSRQFTRYAFLVSQFFYIALHFSFIHLAFIVHKCAKNIPTSSAQLFLPVPPCILLIRCSFFLCFLHFKCGCFFCGSGTFAARLRSGYPVSSTGLSSVVLPLQLPTDHLKLTTG</sequence>
<evidence type="ECO:0000256" key="2">
    <source>
        <dbReference type="ARBA" id="ARBA00022737"/>
    </source>
</evidence>
<comment type="caution">
    <text evidence="7">The sequence shown here is derived from an EMBL/GenBank/DDBJ whole genome shotgun (WGS) entry which is preliminary data.</text>
</comment>
<dbReference type="AlphaFoldDB" id="A0A0V0RH01"/>
<gene>
    <name evidence="7" type="primary">Phactr2</name>
    <name evidence="7" type="ORF">T07_14881</name>
</gene>
<reference evidence="7 8" key="1">
    <citation type="submission" date="2015-01" db="EMBL/GenBank/DDBJ databases">
        <title>Evolution of Trichinella species and genotypes.</title>
        <authorList>
            <person name="Korhonen P.K."/>
            <person name="Edoardo P."/>
            <person name="Giuseppe L.R."/>
            <person name="Gasser R.B."/>
        </authorList>
    </citation>
    <scope>NUCLEOTIDE SEQUENCE [LARGE SCALE GENOMIC DNA]</scope>
    <source>
        <strain evidence="7">ISS37</strain>
    </source>
</reference>
<dbReference type="OrthoDB" id="5563016at2759"/>
<dbReference type="PROSITE" id="PS51073">
    <property type="entry name" value="RPEL"/>
    <property type="match status" value="1"/>
</dbReference>
<evidence type="ECO:0000256" key="6">
    <source>
        <dbReference type="SAM" id="Phobius"/>
    </source>
</evidence>
<dbReference type="EMBL" id="JYDL01000184">
    <property type="protein sequence ID" value="KRX13777.1"/>
    <property type="molecule type" value="Genomic_DNA"/>
</dbReference>
<keyword evidence="6" id="KW-1133">Transmembrane helix</keyword>
<evidence type="ECO:0000313" key="8">
    <source>
        <dbReference type="Proteomes" id="UP000054630"/>
    </source>
</evidence>
<dbReference type="PANTHER" id="PTHR12751:SF18">
    <property type="entry name" value="PHOSPHATASE AND ACTIN REGULATOR 1"/>
    <property type="match status" value="1"/>
</dbReference>
<proteinExistence type="inferred from homology"/>
<dbReference type="InterPro" id="IPR004018">
    <property type="entry name" value="RPEL_repeat"/>
</dbReference>
<feature type="compositionally biased region" description="Basic and acidic residues" evidence="5">
    <location>
        <begin position="350"/>
        <end position="364"/>
    </location>
</feature>
<dbReference type="GO" id="GO:0003779">
    <property type="term" value="F:actin binding"/>
    <property type="evidence" value="ECO:0007669"/>
    <property type="project" value="UniProtKB-KW"/>
</dbReference>
<feature type="compositionally biased region" description="Low complexity" evidence="5">
    <location>
        <begin position="109"/>
        <end position="118"/>
    </location>
</feature>
<name>A0A0V0RH01_9BILA</name>
<keyword evidence="2" id="KW-0677">Repeat</keyword>
<feature type="region of interest" description="Disordered" evidence="5">
    <location>
        <begin position="297"/>
        <end position="365"/>
    </location>
</feature>
<dbReference type="Pfam" id="PF02755">
    <property type="entry name" value="RPEL"/>
    <property type="match status" value="1"/>
</dbReference>
<evidence type="ECO:0000256" key="4">
    <source>
        <dbReference type="PROSITE-ProRule" id="PRU00401"/>
    </source>
</evidence>
<feature type="non-terminal residue" evidence="7">
    <location>
        <position position="1"/>
    </location>
</feature>
<evidence type="ECO:0000256" key="5">
    <source>
        <dbReference type="SAM" id="MobiDB-lite"/>
    </source>
</evidence>
<dbReference type="SMART" id="SM00707">
    <property type="entry name" value="RPEL"/>
    <property type="match status" value="2"/>
</dbReference>
<dbReference type="STRING" id="6336.A0A0V0RH01"/>
<keyword evidence="6" id="KW-0812">Transmembrane</keyword>
<feature type="repeat" description="RPEL" evidence="4">
    <location>
        <begin position="413"/>
        <end position="438"/>
    </location>
</feature>
<dbReference type="Gene3D" id="6.10.140.2130">
    <property type="match status" value="1"/>
</dbReference>
<dbReference type="Proteomes" id="UP000054630">
    <property type="component" value="Unassembled WGS sequence"/>
</dbReference>
<feature type="region of interest" description="Disordered" evidence="5">
    <location>
        <begin position="108"/>
        <end position="138"/>
    </location>
</feature>
<dbReference type="Gene3D" id="6.10.140.1750">
    <property type="match status" value="1"/>
</dbReference>
<feature type="compositionally biased region" description="Basic and acidic residues" evidence="5">
    <location>
        <begin position="119"/>
        <end position="138"/>
    </location>
</feature>
<evidence type="ECO:0000256" key="3">
    <source>
        <dbReference type="ARBA" id="ARBA00023203"/>
    </source>
</evidence>
<evidence type="ECO:0000313" key="7">
    <source>
        <dbReference type="EMBL" id="KRX13777.1"/>
    </source>
</evidence>
<feature type="transmembrane region" description="Helical" evidence="6">
    <location>
        <begin position="558"/>
        <end position="581"/>
    </location>
</feature>
<dbReference type="PANTHER" id="PTHR12751">
    <property type="entry name" value="PHOSPHATASE AND ACTIN REGULATOR PHACTR"/>
    <property type="match status" value="1"/>
</dbReference>
<dbReference type="GO" id="GO:0030036">
    <property type="term" value="P:actin cytoskeleton organization"/>
    <property type="evidence" value="ECO:0007669"/>
    <property type="project" value="TreeGrafter"/>
</dbReference>
<protein>
    <submittedName>
        <fullName evidence="7">Phosphatase and actin regulator 2</fullName>
    </submittedName>
</protein>
<organism evidence="7 8">
    <name type="scientific">Trichinella nelsoni</name>
    <dbReference type="NCBI Taxonomy" id="6336"/>
    <lineage>
        <taxon>Eukaryota</taxon>
        <taxon>Metazoa</taxon>
        <taxon>Ecdysozoa</taxon>
        <taxon>Nematoda</taxon>
        <taxon>Enoplea</taxon>
        <taxon>Dorylaimia</taxon>
        <taxon>Trichinellida</taxon>
        <taxon>Trichinellidae</taxon>
        <taxon>Trichinella</taxon>
    </lineage>
</organism>
<keyword evidence="6" id="KW-0472">Membrane</keyword>
<keyword evidence="8" id="KW-1185">Reference proteome</keyword>
<keyword evidence="3" id="KW-0009">Actin-binding</keyword>
<evidence type="ECO:0000256" key="1">
    <source>
        <dbReference type="ARBA" id="ARBA00009795"/>
    </source>
</evidence>
<feature type="compositionally biased region" description="Polar residues" evidence="5">
    <location>
        <begin position="316"/>
        <end position="328"/>
    </location>
</feature>
<comment type="similarity">
    <text evidence="1">Belongs to the phosphatase and actin regulator family.</text>
</comment>
<feature type="transmembrane region" description="Helical" evidence="6">
    <location>
        <begin position="593"/>
        <end position="617"/>
    </location>
</feature>
<accession>A0A0V0RH01</accession>